<dbReference type="InterPro" id="IPR010819">
    <property type="entry name" value="AGE/CE"/>
</dbReference>
<dbReference type="EMBL" id="SZQL01000022">
    <property type="protein sequence ID" value="TKK65316.1"/>
    <property type="molecule type" value="Genomic_DNA"/>
</dbReference>
<protein>
    <submittedName>
        <fullName evidence="4">N-acylglucosamine 2-epimerase</fullName>
    </submittedName>
</protein>
<dbReference type="GO" id="GO:0005975">
    <property type="term" value="P:carbohydrate metabolic process"/>
    <property type="evidence" value="ECO:0007669"/>
    <property type="project" value="InterPro"/>
</dbReference>
<organism evidence="4 5">
    <name type="scientific">Ilyomonas limi</name>
    <dbReference type="NCBI Taxonomy" id="2575867"/>
    <lineage>
        <taxon>Bacteria</taxon>
        <taxon>Pseudomonadati</taxon>
        <taxon>Bacteroidota</taxon>
        <taxon>Chitinophagia</taxon>
        <taxon>Chitinophagales</taxon>
        <taxon>Chitinophagaceae</taxon>
        <taxon>Ilyomonas</taxon>
    </lineage>
</organism>
<feature type="chain" id="PRO_5020428289" evidence="3">
    <location>
        <begin position="25"/>
        <end position="454"/>
    </location>
</feature>
<name>A0A4U3KW66_9BACT</name>
<evidence type="ECO:0000256" key="3">
    <source>
        <dbReference type="SAM" id="SignalP"/>
    </source>
</evidence>
<dbReference type="InterPro" id="IPR012341">
    <property type="entry name" value="6hp_glycosidase-like_sf"/>
</dbReference>
<gene>
    <name evidence="4" type="ORF">FC093_20390</name>
</gene>
<dbReference type="SUPFAM" id="SSF48208">
    <property type="entry name" value="Six-hairpin glycosidases"/>
    <property type="match status" value="1"/>
</dbReference>
<dbReference type="AlphaFoldDB" id="A0A4U3KW66"/>
<dbReference type="GO" id="GO:0016853">
    <property type="term" value="F:isomerase activity"/>
    <property type="evidence" value="ECO:0007669"/>
    <property type="project" value="UniProtKB-KW"/>
</dbReference>
<keyword evidence="2" id="KW-0413">Isomerase</keyword>
<comment type="similarity">
    <text evidence="1">Belongs to the N-acylglucosamine 2-epimerase family.</text>
</comment>
<evidence type="ECO:0000313" key="5">
    <source>
        <dbReference type="Proteomes" id="UP000305848"/>
    </source>
</evidence>
<dbReference type="PANTHER" id="PTHR15108">
    <property type="entry name" value="N-ACYLGLUCOSAMINE-2-EPIMERASE"/>
    <property type="match status" value="1"/>
</dbReference>
<evidence type="ECO:0000256" key="2">
    <source>
        <dbReference type="ARBA" id="ARBA00023235"/>
    </source>
</evidence>
<evidence type="ECO:0000313" key="4">
    <source>
        <dbReference type="EMBL" id="TKK65316.1"/>
    </source>
</evidence>
<dbReference type="Proteomes" id="UP000305848">
    <property type="component" value="Unassembled WGS sequence"/>
</dbReference>
<feature type="signal peptide" evidence="3">
    <location>
        <begin position="1"/>
        <end position="24"/>
    </location>
</feature>
<accession>A0A4U3KW66</accession>
<proteinExistence type="inferred from homology"/>
<dbReference type="OrthoDB" id="5141876at2"/>
<dbReference type="Gene3D" id="1.50.10.10">
    <property type="match status" value="1"/>
</dbReference>
<keyword evidence="5" id="KW-1185">Reference proteome</keyword>
<reference evidence="4 5" key="1">
    <citation type="submission" date="2019-05" db="EMBL/GenBank/DDBJ databases">
        <title>Panacibacter sp. strain 17mud1-8 Genome sequencing and assembly.</title>
        <authorList>
            <person name="Chhetri G."/>
        </authorList>
    </citation>
    <scope>NUCLEOTIDE SEQUENCE [LARGE SCALE GENOMIC DNA]</scope>
    <source>
        <strain evidence="4 5">17mud1-8</strain>
    </source>
</reference>
<sequence>MFNKTFVKIAALLLSICISSHVFSQQANTLDSIAQQMRYAAKQGLIDKYYPRDIDTVYGGYLSTFSYDFKPVGDQDKMIVTQARHTWSTAKAAMFYHDTSYIAMSRQGFLFLRDKMWDKQYGGFYNLVTRDGTPKSTIKEAYGNAFAIYGLSAYYECSHDTAALSLAKTAFMWLEKHSHDPKYKGYFQHLQRDGSPVIRTADVKSTSDLGYKDQNSSIHILEALTELYKVWPDPLVRERLQEMWLLIRDTIVTPKGYLQLFFTTDWQPVSSRDSSKEAILKLRYLDHVSFGHDVETAYLMQEATEALGNEHDTKTLAIGKKMVDHALRNGWDSTLGGFYDEGYYYKDKSGITIINKSKNWWAQAEALNTLLMMAQQYPDDPMHYLQHFYKEWDYVQKYLIDHEHGDWYEEGLDNEPERKTALKAHIWKGTYHVLRALMNCMSRIDHWNENGANK</sequence>
<dbReference type="RefSeq" id="WP_137263663.1">
    <property type="nucleotide sequence ID" value="NZ_SZQL01000022.1"/>
</dbReference>
<dbReference type="InterPro" id="IPR008928">
    <property type="entry name" value="6-hairpin_glycosidase_sf"/>
</dbReference>
<evidence type="ECO:0000256" key="1">
    <source>
        <dbReference type="ARBA" id="ARBA00008558"/>
    </source>
</evidence>
<keyword evidence="3" id="KW-0732">Signal</keyword>
<comment type="caution">
    <text evidence="4">The sequence shown here is derived from an EMBL/GenBank/DDBJ whole genome shotgun (WGS) entry which is preliminary data.</text>
</comment>
<dbReference type="Pfam" id="PF07221">
    <property type="entry name" value="GlcNAc_2-epim"/>
    <property type="match status" value="1"/>
</dbReference>